<evidence type="ECO:0000313" key="2">
    <source>
        <dbReference type="Proteomes" id="UP000198856"/>
    </source>
</evidence>
<sequence>MLRVSLHEQVYVVVRDLQRQNFVSEVVSSLTKQRWHILLHYIQNRVSILRAPDEVILAGTNRMCMTTVLFHS</sequence>
<evidence type="ECO:0000313" key="1">
    <source>
        <dbReference type="EMBL" id="SDK10095.1"/>
    </source>
</evidence>
<keyword evidence="2" id="KW-1185">Reference proteome</keyword>
<organism evidence="1 2">
    <name type="scientific">Halovenus aranensis</name>
    <dbReference type="NCBI Taxonomy" id="890420"/>
    <lineage>
        <taxon>Archaea</taxon>
        <taxon>Methanobacteriati</taxon>
        <taxon>Methanobacteriota</taxon>
        <taxon>Stenosarchaea group</taxon>
        <taxon>Halobacteria</taxon>
        <taxon>Halobacteriales</taxon>
        <taxon>Haloarculaceae</taxon>
        <taxon>Halovenus</taxon>
    </lineage>
</organism>
<dbReference type="EMBL" id="FNFC01000018">
    <property type="protein sequence ID" value="SDK10095.1"/>
    <property type="molecule type" value="Genomic_DNA"/>
</dbReference>
<accession>A0A1G8Z6P7</accession>
<proteinExistence type="predicted"/>
<protein>
    <submittedName>
        <fullName evidence="1">Uncharacterized protein</fullName>
    </submittedName>
</protein>
<dbReference type="Proteomes" id="UP000198856">
    <property type="component" value="Unassembled WGS sequence"/>
</dbReference>
<dbReference type="AlphaFoldDB" id="A0A1G8Z6P7"/>
<reference evidence="1 2" key="1">
    <citation type="submission" date="2016-10" db="EMBL/GenBank/DDBJ databases">
        <authorList>
            <person name="de Groot N.N."/>
        </authorList>
    </citation>
    <scope>NUCLEOTIDE SEQUENCE [LARGE SCALE GENOMIC DNA]</scope>
    <source>
        <strain evidence="1 2">IBRC-M10015</strain>
    </source>
</reference>
<gene>
    <name evidence="1" type="ORF">SAMN05216226_11814</name>
</gene>
<name>A0A1G8Z6P7_9EURY</name>